<dbReference type="GO" id="GO:0005524">
    <property type="term" value="F:ATP binding"/>
    <property type="evidence" value="ECO:0007669"/>
    <property type="project" value="InterPro"/>
</dbReference>
<dbReference type="InterPro" id="IPR010994">
    <property type="entry name" value="RuvA_2-like"/>
</dbReference>
<dbReference type="Proteomes" id="UP000886891">
    <property type="component" value="Unassembled WGS sequence"/>
</dbReference>
<evidence type="ECO:0000313" key="9">
    <source>
        <dbReference type="Proteomes" id="UP000886891"/>
    </source>
</evidence>
<dbReference type="GO" id="GO:0005737">
    <property type="term" value="C:cytoplasm"/>
    <property type="evidence" value="ECO:0007669"/>
    <property type="project" value="UniProtKB-SubCell"/>
</dbReference>
<dbReference type="SMART" id="SM00278">
    <property type="entry name" value="HhH1"/>
    <property type="match status" value="2"/>
</dbReference>
<dbReference type="GO" id="GO:0048476">
    <property type="term" value="C:Holliday junction resolvase complex"/>
    <property type="evidence" value="ECO:0007669"/>
    <property type="project" value="UniProtKB-UniRule"/>
</dbReference>
<feature type="region of interest" description="Domain III" evidence="6">
    <location>
        <begin position="158"/>
        <end position="198"/>
    </location>
</feature>
<keyword evidence="4 6" id="KW-0233">DNA recombination</keyword>
<dbReference type="GO" id="GO:0009378">
    <property type="term" value="F:four-way junction helicase activity"/>
    <property type="evidence" value="ECO:0007669"/>
    <property type="project" value="InterPro"/>
</dbReference>
<dbReference type="InterPro" id="IPR012340">
    <property type="entry name" value="NA-bd_OB-fold"/>
</dbReference>
<comment type="function">
    <text evidence="6">The RuvA-RuvB-RuvC complex processes Holliday junction (HJ) DNA during genetic recombination and DNA repair, while the RuvA-RuvB complex plays an important role in the rescue of blocked DNA replication forks via replication fork reversal (RFR). RuvA specifically binds to HJ cruciform DNA, conferring on it an open structure. The RuvB hexamer acts as an ATP-dependent pump, pulling dsDNA into and through the RuvAB complex. HJ branch migration allows RuvC to scan DNA until it finds its consensus sequence, where it cleaves and resolves the cruciform DNA.</text>
</comment>
<dbReference type="InterPro" id="IPR011114">
    <property type="entry name" value="RuvA_C"/>
</dbReference>
<dbReference type="GO" id="GO:0006281">
    <property type="term" value="P:DNA repair"/>
    <property type="evidence" value="ECO:0007669"/>
    <property type="project" value="UniProtKB-UniRule"/>
</dbReference>
<evidence type="ECO:0000256" key="1">
    <source>
        <dbReference type="ARBA" id="ARBA00022490"/>
    </source>
</evidence>
<dbReference type="GO" id="GO:0009379">
    <property type="term" value="C:Holliday junction helicase complex"/>
    <property type="evidence" value="ECO:0007669"/>
    <property type="project" value="InterPro"/>
</dbReference>
<evidence type="ECO:0000256" key="5">
    <source>
        <dbReference type="ARBA" id="ARBA00023204"/>
    </source>
</evidence>
<evidence type="ECO:0000313" key="8">
    <source>
        <dbReference type="EMBL" id="HIU99528.1"/>
    </source>
</evidence>
<comment type="subunit">
    <text evidence="6">Homotetramer. Forms an RuvA(8)-RuvB(12)-Holliday junction (HJ) complex. HJ DNA is sandwiched between 2 RuvA tetramers; dsDNA enters through RuvA and exits via RuvB. An RuvB hexamer assembles on each DNA strand where it exits the tetramer. Each RuvB hexamer is contacted by two RuvA subunits (via domain III) on 2 adjacent RuvB subunits; this complex drives branch migration. In the full resolvosome a probable DNA-RuvA(4)-RuvB(12)-RuvC(2) complex forms which resolves the HJ.</text>
</comment>
<organism evidence="8 9">
    <name type="scientific">Candidatus Stercoripulliclostridium merdipullorum</name>
    <dbReference type="NCBI Taxonomy" id="2840952"/>
    <lineage>
        <taxon>Bacteria</taxon>
        <taxon>Bacillati</taxon>
        <taxon>Bacillota</taxon>
        <taxon>Clostridia</taxon>
        <taxon>Eubacteriales</taxon>
        <taxon>Candidatus Stercoripulliclostridium</taxon>
    </lineage>
</organism>
<keyword evidence="1 6" id="KW-0963">Cytoplasm</keyword>
<dbReference type="GO" id="GO:0006310">
    <property type="term" value="P:DNA recombination"/>
    <property type="evidence" value="ECO:0007669"/>
    <property type="project" value="UniProtKB-UniRule"/>
</dbReference>
<dbReference type="EMBL" id="DVOH01000003">
    <property type="protein sequence ID" value="HIU99528.1"/>
    <property type="molecule type" value="Genomic_DNA"/>
</dbReference>
<dbReference type="HAMAP" id="MF_00031">
    <property type="entry name" value="DNA_HJ_migration_RuvA"/>
    <property type="match status" value="1"/>
</dbReference>
<dbReference type="InterPro" id="IPR003583">
    <property type="entry name" value="Hlx-hairpin-Hlx_DNA-bd_motif"/>
</dbReference>
<evidence type="ECO:0000256" key="6">
    <source>
        <dbReference type="HAMAP-Rule" id="MF_00031"/>
    </source>
</evidence>
<comment type="caution">
    <text evidence="8">The sequence shown here is derived from an EMBL/GenBank/DDBJ whole genome shotgun (WGS) entry which is preliminary data.</text>
</comment>
<dbReference type="AlphaFoldDB" id="A0A9D1SWV2"/>
<dbReference type="SUPFAM" id="SSF47781">
    <property type="entry name" value="RuvA domain 2-like"/>
    <property type="match status" value="1"/>
</dbReference>
<keyword evidence="5 6" id="KW-0234">DNA repair</keyword>
<accession>A0A9D1SWV2</accession>
<feature type="region of interest" description="Domain I" evidence="6">
    <location>
        <begin position="1"/>
        <end position="64"/>
    </location>
</feature>
<dbReference type="Gene3D" id="2.40.50.140">
    <property type="entry name" value="Nucleic acid-binding proteins"/>
    <property type="match status" value="1"/>
</dbReference>
<proteinExistence type="inferred from homology"/>
<dbReference type="GO" id="GO:0000400">
    <property type="term" value="F:four-way junction DNA binding"/>
    <property type="evidence" value="ECO:0007669"/>
    <property type="project" value="UniProtKB-UniRule"/>
</dbReference>
<dbReference type="Pfam" id="PF14520">
    <property type="entry name" value="HHH_5"/>
    <property type="match status" value="1"/>
</dbReference>
<comment type="similarity">
    <text evidence="6">Belongs to the RuvA family.</text>
</comment>
<dbReference type="NCBIfam" id="TIGR00084">
    <property type="entry name" value="ruvA"/>
    <property type="match status" value="1"/>
</dbReference>
<name>A0A9D1SWV2_9FIRM</name>
<evidence type="ECO:0000256" key="2">
    <source>
        <dbReference type="ARBA" id="ARBA00022763"/>
    </source>
</evidence>
<keyword evidence="3 6" id="KW-0238">DNA-binding</keyword>
<comment type="subcellular location">
    <subcellularLocation>
        <location evidence="6">Cytoplasm</location>
    </subcellularLocation>
</comment>
<feature type="domain" description="Helix-hairpin-helix DNA-binding motif class 1" evidence="7">
    <location>
        <begin position="108"/>
        <end position="127"/>
    </location>
</feature>
<reference evidence="8" key="1">
    <citation type="submission" date="2020-10" db="EMBL/GenBank/DDBJ databases">
        <authorList>
            <person name="Gilroy R."/>
        </authorList>
    </citation>
    <scope>NUCLEOTIDE SEQUENCE</scope>
    <source>
        <strain evidence="8">23406</strain>
    </source>
</reference>
<dbReference type="CDD" id="cd14332">
    <property type="entry name" value="UBA_RuvA_C"/>
    <property type="match status" value="1"/>
</dbReference>
<dbReference type="InterPro" id="IPR000085">
    <property type="entry name" value="RuvA"/>
</dbReference>
<comment type="domain">
    <text evidence="6">Has three domains with a flexible linker between the domains II and III and assumes an 'L' shape. Domain III is highly mobile and contacts RuvB.</text>
</comment>
<evidence type="ECO:0000256" key="3">
    <source>
        <dbReference type="ARBA" id="ARBA00023125"/>
    </source>
</evidence>
<gene>
    <name evidence="6 8" type="primary">ruvA</name>
    <name evidence="8" type="ORF">IAB14_00245</name>
</gene>
<dbReference type="Gene3D" id="1.10.150.20">
    <property type="entry name" value="5' to 3' exonuclease, C-terminal subdomain"/>
    <property type="match status" value="1"/>
</dbReference>
<comment type="caution">
    <text evidence="6">Lacks conserved residue(s) required for the propagation of feature annotation.</text>
</comment>
<dbReference type="Pfam" id="PF07499">
    <property type="entry name" value="RuvA_C"/>
    <property type="match status" value="1"/>
</dbReference>
<protein>
    <recommendedName>
        <fullName evidence="6">Holliday junction branch migration complex subunit RuvA</fullName>
    </recommendedName>
</protein>
<dbReference type="Pfam" id="PF01330">
    <property type="entry name" value="RuvA_N"/>
    <property type="match status" value="1"/>
</dbReference>
<evidence type="ECO:0000259" key="7">
    <source>
        <dbReference type="SMART" id="SM00278"/>
    </source>
</evidence>
<dbReference type="SUPFAM" id="SSF50249">
    <property type="entry name" value="Nucleic acid-binding proteins"/>
    <property type="match status" value="1"/>
</dbReference>
<evidence type="ECO:0000256" key="4">
    <source>
        <dbReference type="ARBA" id="ARBA00023172"/>
    </source>
</evidence>
<sequence>MLAYLKGTLASVRDGIVVVEVGGIGYECMTSLTTIGKLPPVGQAVKLYVKMNVREDDVSLAGFYSSEEKEMFLKLTSISGIGPKAAMSILSGMELSQLALAIVTENVKGLAKIKGVGKKTAERIVLELREKIAAEECDGETEVEVPISAVGLDKTAIDAISALRTLGLTQQEAHKAVMQAKPYSTTLEQLIANALKNI</sequence>
<dbReference type="SUPFAM" id="SSF46929">
    <property type="entry name" value="DNA helicase RuvA subunit, C-terminal domain"/>
    <property type="match status" value="1"/>
</dbReference>
<keyword evidence="2 6" id="KW-0227">DNA damage</keyword>
<dbReference type="Gene3D" id="1.10.8.10">
    <property type="entry name" value="DNA helicase RuvA subunit, C-terminal domain"/>
    <property type="match status" value="1"/>
</dbReference>
<dbReference type="InterPro" id="IPR013849">
    <property type="entry name" value="DNA_helicase_Holl-junc_RuvA_I"/>
</dbReference>
<feature type="domain" description="Helix-hairpin-helix DNA-binding motif class 1" evidence="7">
    <location>
        <begin position="73"/>
        <end position="92"/>
    </location>
</feature>
<dbReference type="InterPro" id="IPR036267">
    <property type="entry name" value="RuvA_C_sf"/>
</dbReference>
<reference evidence="8" key="2">
    <citation type="journal article" date="2021" name="PeerJ">
        <title>Extensive microbial diversity within the chicken gut microbiome revealed by metagenomics and culture.</title>
        <authorList>
            <person name="Gilroy R."/>
            <person name="Ravi A."/>
            <person name="Getino M."/>
            <person name="Pursley I."/>
            <person name="Horton D.L."/>
            <person name="Alikhan N.F."/>
            <person name="Baker D."/>
            <person name="Gharbi K."/>
            <person name="Hall N."/>
            <person name="Watson M."/>
            <person name="Adriaenssens E.M."/>
            <person name="Foster-Nyarko E."/>
            <person name="Jarju S."/>
            <person name="Secka A."/>
            <person name="Antonio M."/>
            <person name="Oren A."/>
            <person name="Chaudhuri R.R."/>
            <person name="La Ragione R."/>
            <person name="Hildebrand F."/>
            <person name="Pallen M.J."/>
        </authorList>
    </citation>
    <scope>NUCLEOTIDE SEQUENCE</scope>
    <source>
        <strain evidence="8">23406</strain>
    </source>
</reference>